<proteinExistence type="predicted"/>
<dbReference type="EMBL" id="CP062310">
    <property type="protein sequence ID" value="QOJ78533.1"/>
    <property type="molecule type" value="Genomic_DNA"/>
</dbReference>
<dbReference type="InParanoid" id="A0A7L9FHQ4"/>
<sequence length="87" mass="10166">MEPLEALELVERKLQEKGYSTKRVIEEGEYVLEVVSGVKRAKIRFHEEGGRLVELRLRYEGIPGLTILKCEKFDRYISCIEELIARL</sequence>
<accession>A0A7L9FHQ4</accession>
<dbReference type="RefSeq" id="WP_192818505.1">
    <property type="nucleotide sequence ID" value="NZ_CP062310.1"/>
</dbReference>
<dbReference type="AlphaFoldDB" id="A0A7L9FHQ4"/>
<organism evidence="1 2">
    <name type="scientific">Infirmifilum lucidum</name>
    <dbReference type="NCBI Taxonomy" id="2776706"/>
    <lineage>
        <taxon>Archaea</taxon>
        <taxon>Thermoproteota</taxon>
        <taxon>Thermoprotei</taxon>
        <taxon>Thermofilales</taxon>
        <taxon>Thermofilaceae</taxon>
        <taxon>Infirmifilum</taxon>
    </lineage>
</organism>
<name>A0A7L9FHQ4_9CREN</name>
<protein>
    <submittedName>
        <fullName evidence="1">Uncharacterized protein</fullName>
    </submittedName>
</protein>
<keyword evidence="2" id="KW-1185">Reference proteome</keyword>
<dbReference type="KEGG" id="thel:IG193_07190"/>
<evidence type="ECO:0000313" key="1">
    <source>
        <dbReference type="EMBL" id="QOJ78533.1"/>
    </source>
</evidence>
<dbReference type="Proteomes" id="UP000594121">
    <property type="component" value="Chromosome"/>
</dbReference>
<reference evidence="1 2" key="1">
    <citation type="submission" date="2020-10" db="EMBL/GenBank/DDBJ databases">
        <title>Thermofilum lucidum 3507LT sp. nov. a novel member of Thermofilaceae family isolated from Chile hot spring, and proposal of description order Thermofilales.</title>
        <authorList>
            <person name="Zayulina K.S."/>
            <person name="Elcheninov A.G."/>
            <person name="Toshchakov S.V."/>
            <person name="Kublanov I.V."/>
        </authorList>
    </citation>
    <scope>NUCLEOTIDE SEQUENCE [LARGE SCALE GENOMIC DNA]</scope>
    <source>
        <strain evidence="1 2">3507LT</strain>
    </source>
</reference>
<dbReference type="GeneID" id="59149668"/>
<evidence type="ECO:0000313" key="2">
    <source>
        <dbReference type="Proteomes" id="UP000594121"/>
    </source>
</evidence>
<gene>
    <name evidence="1" type="ORF">IG193_07190</name>
</gene>